<dbReference type="GO" id="GO:0005524">
    <property type="term" value="F:ATP binding"/>
    <property type="evidence" value="ECO:0007669"/>
    <property type="project" value="UniProtKB-KW"/>
</dbReference>
<evidence type="ECO:0000256" key="2">
    <source>
        <dbReference type="PIRSR" id="PIRSR640198-2"/>
    </source>
</evidence>
<evidence type="ECO:0000259" key="4">
    <source>
        <dbReference type="PROSITE" id="PS51459"/>
    </source>
</evidence>
<feature type="binding site" evidence="2">
    <location>
        <begin position="182"/>
        <end position="189"/>
    </location>
    <ligand>
        <name>ATP</name>
        <dbReference type="ChEBI" id="CHEBI:30616"/>
    </ligand>
</feature>
<protein>
    <submittedName>
        <fullName evidence="5">Protein involved in cell division</fullName>
    </submittedName>
</protein>
<dbReference type="Pfam" id="PF12802">
    <property type="entry name" value="MarR_2"/>
    <property type="match status" value="1"/>
</dbReference>
<dbReference type="InterPro" id="IPR036597">
    <property type="entry name" value="Fido-like_dom_sf"/>
</dbReference>
<accession>A0A2X0TZM7</accession>
<reference evidence="5 6" key="1">
    <citation type="submission" date="2018-06" db="EMBL/GenBank/DDBJ databases">
        <authorList>
            <consortium name="Pathogen Informatics"/>
            <person name="Doyle S."/>
        </authorList>
    </citation>
    <scope>NUCLEOTIDE SEQUENCE [LARGE SCALE GENOMIC DNA]</scope>
    <source>
        <strain evidence="5 6">NCTC9935</strain>
    </source>
</reference>
<dbReference type="RefSeq" id="WP_111822677.1">
    <property type="nucleotide sequence ID" value="NZ_CBDERX010000039.1"/>
</dbReference>
<keyword evidence="6" id="KW-1185">Reference proteome</keyword>
<name>A0A2X0TZM7_9ACTO</name>
<dbReference type="InterPro" id="IPR003812">
    <property type="entry name" value="Fido"/>
</dbReference>
<keyword evidence="2" id="KW-0067">ATP-binding</keyword>
<feature type="domain" description="Fido" evidence="4">
    <location>
        <begin position="99"/>
        <end position="241"/>
    </location>
</feature>
<feature type="binding site" evidence="2">
    <location>
        <begin position="219"/>
        <end position="220"/>
    </location>
    <ligand>
        <name>ATP</name>
        <dbReference type="ChEBI" id="CHEBI:30616"/>
    </ligand>
</feature>
<keyword evidence="5" id="KW-0132">Cell division</keyword>
<dbReference type="Pfam" id="PF02661">
    <property type="entry name" value="Fic"/>
    <property type="match status" value="1"/>
</dbReference>
<dbReference type="PANTHER" id="PTHR13504">
    <property type="entry name" value="FIDO DOMAIN-CONTAINING PROTEIN DDB_G0283145"/>
    <property type="match status" value="1"/>
</dbReference>
<gene>
    <name evidence="5" type="ORF">NCTC9935_00046</name>
</gene>
<dbReference type="GO" id="GO:0051301">
    <property type="term" value="P:cell division"/>
    <property type="evidence" value="ECO:0007669"/>
    <property type="project" value="UniProtKB-KW"/>
</dbReference>
<organism evidence="5 6">
    <name type="scientific">Schaalia odontolytica</name>
    <dbReference type="NCBI Taxonomy" id="1660"/>
    <lineage>
        <taxon>Bacteria</taxon>
        <taxon>Bacillati</taxon>
        <taxon>Actinomycetota</taxon>
        <taxon>Actinomycetes</taxon>
        <taxon>Actinomycetales</taxon>
        <taxon>Actinomycetaceae</taxon>
        <taxon>Schaalia</taxon>
    </lineage>
</organism>
<dbReference type="InterPro" id="IPR000835">
    <property type="entry name" value="HTH_MarR-typ"/>
</dbReference>
<proteinExistence type="predicted"/>
<evidence type="ECO:0000313" key="6">
    <source>
        <dbReference type="Proteomes" id="UP000250192"/>
    </source>
</evidence>
<keyword evidence="5" id="KW-0131">Cell cycle</keyword>
<dbReference type="GeneID" id="93757713"/>
<dbReference type="GO" id="GO:0003700">
    <property type="term" value="F:DNA-binding transcription factor activity"/>
    <property type="evidence" value="ECO:0007669"/>
    <property type="project" value="InterPro"/>
</dbReference>
<dbReference type="Gene3D" id="1.10.10.10">
    <property type="entry name" value="Winged helix-like DNA-binding domain superfamily/Winged helix DNA-binding domain"/>
    <property type="match status" value="1"/>
</dbReference>
<keyword evidence="2" id="KW-0547">Nucleotide-binding</keyword>
<dbReference type="PROSITE" id="PS51459">
    <property type="entry name" value="FIDO"/>
    <property type="match status" value="1"/>
</dbReference>
<dbReference type="Gene3D" id="1.10.3290.10">
    <property type="entry name" value="Fido-like domain"/>
    <property type="match status" value="1"/>
</dbReference>
<evidence type="ECO:0000256" key="3">
    <source>
        <dbReference type="PIRSR" id="PIRSR640198-3"/>
    </source>
</evidence>
<dbReference type="SUPFAM" id="SSF46785">
    <property type="entry name" value="Winged helix' DNA-binding domain"/>
    <property type="match status" value="1"/>
</dbReference>
<sequence length="321" mass="35522">MAYEPSFERTDVIDTLCMEIAELVGMLSPQAPLSTSPALRRELRIRTIYSSLVIEGNKLDESAVSAIIDGKRVLGDQRDILEVENARTAYDLIPELDPHSLEDLLRVHRVMMGGLVPDAGRFRSGNVGVFNGGTLIHAGTPAAYVPEVMGGLFEWVHTTRMHPLLVSCIFHFEFEFCHPFSDGNGRMGRLWHTLLLARWRPVLAWVPIESAIRRWQADYYEALARSGAAGSSEDFVEFMLEAIREAILPYARPANAADTVGARALAFLGDNAHSTVAQLAQHLGCSKRSAERIVAQLKEEGVLERQGSTRSGVWVVRFPGP</sequence>
<evidence type="ECO:0000256" key="1">
    <source>
        <dbReference type="PIRSR" id="PIRSR640198-1"/>
    </source>
</evidence>
<dbReference type="InterPro" id="IPR040198">
    <property type="entry name" value="Fido_containing"/>
</dbReference>
<feature type="site" description="Important for autoinhibition of adenylyltransferase activity" evidence="3">
    <location>
        <position position="55"/>
    </location>
</feature>
<dbReference type="EMBL" id="UAPR01000001">
    <property type="protein sequence ID" value="SPT54506.1"/>
    <property type="molecule type" value="Genomic_DNA"/>
</dbReference>
<dbReference type="AlphaFoldDB" id="A0A2X0TZM7"/>
<dbReference type="OrthoDB" id="9813719at2"/>
<evidence type="ECO:0000313" key="5">
    <source>
        <dbReference type="EMBL" id="SPT54506.1"/>
    </source>
</evidence>
<feature type="active site" evidence="1">
    <location>
        <position position="178"/>
    </location>
</feature>
<feature type="binding site" evidence="2">
    <location>
        <begin position="129"/>
        <end position="137"/>
    </location>
    <ligand>
        <name>ATP</name>
        <dbReference type="ChEBI" id="CHEBI:30616"/>
    </ligand>
</feature>
<dbReference type="Proteomes" id="UP000250192">
    <property type="component" value="Unassembled WGS sequence"/>
</dbReference>
<dbReference type="SUPFAM" id="SSF140931">
    <property type="entry name" value="Fic-like"/>
    <property type="match status" value="1"/>
</dbReference>
<dbReference type="InterPro" id="IPR036390">
    <property type="entry name" value="WH_DNA-bd_sf"/>
</dbReference>
<dbReference type="InterPro" id="IPR036388">
    <property type="entry name" value="WH-like_DNA-bd_sf"/>
</dbReference>
<dbReference type="PANTHER" id="PTHR13504:SF38">
    <property type="entry name" value="FIDO DOMAIN-CONTAINING PROTEIN"/>
    <property type="match status" value="1"/>
</dbReference>